<dbReference type="Gene3D" id="1.10.8.10">
    <property type="entry name" value="DNA helicase RuvA subunit, C-terminal domain"/>
    <property type="match status" value="1"/>
</dbReference>
<name>A0A6N2V9Y7_9FIRM</name>
<organism evidence="2">
    <name type="scientific">Blautia glucerasea</name>
    <dbReference type="NCBI Taxonomy" id="536633"/>
    <lineage>
        <taxon>Bacteria</taxon>
        <taxon>Bacillati</taxon>
        <taxon>Bacillota</taxon>
        <taxon>Clostridia</taxon>
        <taxon>Lachnospirales</taxon>
        <taxon>Lachnospiraceae</taxon>
        <taxon>Blautia</taxon>
    </lineage>
</organism>
<feature type="transmembrane region" description="Helical" evidence="1">
    <location>
        <begin position="115"/>
        <end position="139"/>
    </location>
</feature>
<keyword evidence="1" id="KW-1133">Transmembrane helix</keyword>
<dbReference type="InterPro" id="IPR009060">
    <property type="entry name" value="UBA-like_sf"/>
</dbReference>
<dbReference type="CDD" id="cd14360">
    <property type="entry name" value="UBA_NAC_like_bac"/>
    <property type="match status" value="1"/>
</dbReference>
<keyword evidence="2" id="KW-0251">Elongation factor</keyword>
<keyword evidence="1" id="KW-0472">Membrane</keyword>
<sequence>MEQLEKVEKLRQRANVSYEEAKEALEASGWDLLDAMVYLEKQGKVKPPEQETYTTNCEDQPQYMDVKEKVHEQEEESSRKTGEKLGHLFRIFIRKTRDNAFCVSRKGEEILRTPVIVMILLLIFLWQFLIPAAVIALFFDFRYSFKGKDNLEGMNKAMEKAGEFADKVKDEYEKL</sequence>
<dbReference type="AlphaFoldDB" id="A0A6N2V9Y7"/>
<dbReference type="EMBL" id="CACRST010000024">
    <property type="protein sequence ID" value="VYT23816.1"/>
    <property type="molecule type" value="Genomic_DNA"/>
</dbReference>
<reference evidence="2" key="1">
    <citation type="submission" date="2019-11" db="EMBL/GenBank/DDBJ databases">
        <authorList>
            <person name="Feng L."/>
        </authorList>
    </citation>
    <scope>NUCLEOTIDE SEQUENCE</scope>
    <source>
        <strain evidence="2">BgluceraseaLFYP119</strain>
    </source>
</reference>
<proteinExistence type="predicted"/>
<dbReference type="RefSeq" id="WP_156354853.1">
    <property type="nucleotide sequence ID" value="NZ_CACRST010000024.1"/>
</dbReference>
<accession>A0A6N2V9Y7</accession>
<protein>
    <submittedName>
        <fullName evidence="2">Elongation factor Ts, mitochondrial</fullName>
    </submittedName>
</protein>
<keyword evidence="2" id="KW-0648">Protein biosynthesis</keyword>
<evidence type="ECO:0000313" key="2">
    <source>
        <dbReference type="EMBL" id="VYT23816.1"/>
    </source>
</evidence>
<dbReference type="SUPFAM" id="SSF46934">
    <property type="entry name" value="UBA-like"/>
    <property type="match status" value="1"/>
</dbReference>
<evidence type="ECO:0000256" key="1">
    <source>
        <dbReference type="SAM" id="Phobius"/>
    </source>
</evidence>
<gene>
    <name evidence="2" type="primary">TSFM</name>
    <name evidence="2" type="ORF">BGLFYP119_02388</name>
</gene>
<dbReference type="GO" id="GO:0003746">
    <property type="term" value="F:translation elongation factor activity"/>
    <property type="evidence" value="ECO:0007669"/>
    <property type="project" value="UniProtKB-KW"/>
</dbReference>
<keyword evidence="1" id="KW-0812">Transmembrane</keyword>